<dbReference type="PANTHER" id="PTHR42685">
    <property type="entry name" value="GERANYLGERANYL DIPHOSPHATE REDUCTASE"/>
    <property type="match status" value="1"/>
</dbReference>
<dbReference type="PANTHER" id="PTHR42685:SF22">
    <property type="entry name" value="CONDITIONED MEDIUM FACTOR RECEPTOR 1"/>
    <property type="match status" value="1"/>
</dbReference>
<evidence type="ECO:0000313" key="3">
    <source>
        <dbReference type="Proteomes" id="UP000741360"/>
    </source>
</evidence>
<comment type="caution">
    <text evidence="2">The sequence shown here is derived from an EMBL/GenBank/DDBJ whole genome shotgun (WGS) entry which is preliminary data.</text>
</comment>
<dbReference type="EMBL" id="JACPSX010000205">
    <property type="protein sequence ID" value="MBI3015511.1"/>
    <property type="molecule type" value="Genomic_DNA"/>
</dbReference>
<sequence length="406" mass="44742">MERYDVIIAGASFGGLAVATQLKGKVLLIEPHSIGETQTSACGTLLDVPKCLGLMGAVLQVQNEIAVHTPSWTQVLDVSRSPFCTFDYPQFCQGMVAAARAQILHARVLGCEGNRVVTNKGRFEGDILVDASGWRRVLGNSVQPCRGSRRSMSFGIETTTPRGGEKLCFWFDPVEVPKGVAWFFPIDRGSRVGVGAYTGKTRLGPDLQEFLDDLTLSREDEIHGGYFPSALGEPTMGNLFLVGDAAGQCLPLTGEGIRPAIYFGLMCGAIIQEVLEGKRSLPEGLSRYRETVLSHRKLYWYLQLCQRLLIILPRGLASQFLLRICREPLLSLVMRAYIGFTDFERIPSSVPKAAPESAQAFSPTREEEEEWVSCGAKVAHEGPAESWKSKSQHSIERSSRNEHLDY</sequence>
<dbReference type="SUPFAM" id="SSF51905">
    <property type="entry name" value="FAD/NAD(P)-binding domain"/>
    <property type="match status" value="1"/>
</dbReference>
<dbReference type="Gene3D" id="3.50.50.60">
    <property type="entry name" value="FAD/NAD(P)-binding domain"/>
    <property type="match status" value="1"/>
</dbReference>
<dbReference type="InterPro" id="IPR036188">
    <property type="entry name" value="FAD/NAD-bd_sf"/>
</dbReference>
<feature type="region of interest" description="Disordered" evidence="1">
    <location>
        <begin position="382"/>
        <end position="406"/>
    </location>
</feature>
<organism evidence="2 3">
    <name type="scientific">Tectimicrobiota bacterium</name>
    <dbReference type="NCBI Taxonomy" id="2528274"/>
    <lineage>
        <taxon>Bacteria</taxon>
        <taxon>Pseudomonadati</taxon>
        <taxon>Nitrospinota/Tectimicrobiota group</taxon>
        <taxon>Candidatus Tectimicrobiota</taxon>
    </lineage>
</organism>
<protein>
    <submittedName>
        <fullName evidence="2">NAD(P)/FAD-dependent oxidoreductase</fullName>
    </submittedName>
</protein>
<reference evidence="2" key="1">
    <citation type="submission" date="2020-07" db="EMBL/GenBank/DDBJ databases">
        <title>Huge and variable diversity of episymbiotic CPR bacteria and DPANN archaea in groundwater ecosystems.</title>
        <authorList>
            <person name="He C.Y."/>
            <person name="Keren R."/>
            <person name="Whittaker M."/>
            <person name="Farag I.F."/>
            <person name="Doudna J."/>
            <person name="Cate J.H.D."/>
            <person name="Banfield J.F."/>
        </authorList>
    </citation>
    <scope>NUCLEOTIDE SEQUENCE</scope>
    <source>
        <strain evidence="2">NC_groundwater_717_Ag_S-0.2um_59_8</strain>
    </source>
</reference>
<evidence type="ECO:0000313" key="2">
    <source>
        <dbReference type="EMBL" id="MBI3015511.1"/>
    </source>
</evidence>
<proteinExistence type="predicted"/>
<name>A0A932GQW2_UNCTE</name>
<dbReference type="InterPro" id="IPR050407">
    <property type="entry name" value="Geranylgeranyl_reductase"/>
</dbReference>
<gene>
    <name evidence="2" type="ORF">HYY65_10730</name>
</gene>
<feature type="compositionally biased region" description="Basic and acidic residues" evidence="1">
    <location>
        <begin position="393"/>
        <end position="406"/>
    </location>
</feature>
<accession>A0A932GQW2</accession>
<dbReference type="Proteomes" id="UP000741360">
    <property type="component" value="Unassembled WGS sequence"/>
</dbReference>
<dbReference type="AlphaFoldDB" id="A0A932GQW2"/>
<evidence type="ECO:0000256" key="1">
    <source>
        <dbReference type="SAM" id="MobiDB-lite"/>
    </source>
</evidence>